<evidence type="ECO:0000313" key="2">
    <source>
        <dbReference type="EMBL" id="GIY16452.1"/>
    </source>
</evidence>
<keyword evidence="3" id="KW-1185">Reference proteome</keyword>
<reference evidence="2 3" key="1">
    <citation type="submission" date="2021-06" db="EMBL/GenBank/DDBJ databases">
        <title>Caerostris extrusa draft genome.</title>
        <authorList>
            <person name="Kono N."/>
            <person name="Arakawa K."/>
        </authorList>
    </citation>
    <scope>NUCLEOTIDE SEQUENCE [LARGE SCALE GENOMIC DNA]</scope>
</reference>
<feature type="compositionally biased region" description="Polar residues" evidence="1">
    <location>
        <begin position="1"/>
        <end position="14"/>
    </location>
</feature>
<feature type="region of interest" description="Disordered" evidence="1">
    <location>
        <begin position="1"/>
        <end position="35"/>
    </location>
</feature>
<dbReference type="EMBL" id="BPLR01007380">
    <property type="protein sequence ID" value="GIY16452.1"/>
    <property type="molecule type" value="Genomic_DNA"/>
</dbReference>
<sequence length="130" mass="14850">MRNSELNARHNSNKAPHLSERIHAPTHSRPQRHSPFSKAVLEQYENAESQHLDWRARNSPVYQIEQSTSPPKEFTLSHSRPQRHSPFSKAVLEQYGNAESQHLNGEPEIPLSVVKAARAPISEQPFDRSD</sequence>
<evidence type="ECO:0000256" key="1">
    <source>
        <dbReference type="SAM" id="MobiDB-lite"/>
    </source>
</evidence>
<name>A0AAV4R8F6_CAEEX</name>
<evidence type="ECO:0000313" key="3">
    <source>
        <dbReference type="Proteomes" id="UP001054945"/>
    </source>
</evidence>
<dbReference type="Proteomes" id="UP001054945">
    <property type="component" value="Unassembled WGS sequence"/>
</dbReference>
<accession>A0AAV4R8F6</accession>
<proteinExistence type="predicted"/>
<dbReference type="AlphaFoldDB" id="A0AAV4R8F6"/>
<protein>
    <submittedName>
        <fullName evidence="2">Uncharacterized protein</fullName>
    </submittedName>
</protein>
<feature type="region of interest" description="Disordered" evidence="1">
    <location>
        <begin position="64"/>
        <end position="83"/>
    </location>
</feature>
<organism evidence="2 3">
    <name type="scientific">Caerostris extrusa</name>
    <name type="common">Bark spider</name>
    <name type="synonym">Caerostris bankana</name>
    <dbReference type="NCBI Taxonomy" id="172846"/>
    <lineage>
        <taxon>Eukaryota</taxon>
        <taxon>Metazoa</taxon>
        <taxon>Ecdysozoa</taxon>
        <taxon>Arthropoda</taxon>
        <taxon>Chelicerata</taxon>
        <taxon>Arachnida</taxon>
        <taxon>Araneae</taxon>
        <taxon>Araneomorphae</taxon>
        <taxon>Entelegynae</taxon>
        <taxon>Araneoidea</taxon>
        <taxon>Araneidae</taxon>
        <taxon>Caerostris</taxon>
    </lineage>
</organism>
<comment type="caution">
    <text evidence="2">The sequence shown here is derived from an EMBL/GenBank/DDBJ whole genome shotgun (WGS) entry which is preliminary data.</text>
</comment>
<gene>
    <name evidence="2" type="ORF">CEXT_781781</name>
</gene>